<dbReference type="InterPro" id="IPR002759">
    <property type="entry name" value="Pop5/Rpp14/Rnp2-like"/>
</dbReference>
<name>A0A2G8LCP7_STIJA</name>
<dbReference type="Gene3D" id="3.30.70.3250">
    <property type="entry name" value="Ribonuclease P, Pop5 subunit"/>
    <property type="match status" value="1"/>
</dbReference>
<organism evidence="3 4">
    <name type="scientific">Stichopus japonicus</name>
    <name type="common">Sea cucumber</name>
    <dbReference type="NCBI Taxonomy" id="307972"/>
    <lineage>
        <taxon>Eukaryota</taxon>
        <taxon>Metazoa</taxon>
        <taxon>Echinodermata</taxon>
        <taxon>Eleutherozoa</taxon>
        <taxon>Echinozoa</taxon>
        <taxon>Holothuroidea</taxon>
        <taxon>Aspidochirotacea</taxon>
        <taxon>Aspidochirotida</taxon>
        <taxon>Stichopodidae</taxon>
        <taxon>Apostichopus</taxon>
    </lineage>
</organism>
<evidence type="ECO:0000313" key="4">
    <source>
        <dbReference type="Proteomes" id="UP000230750"/>
    </source>
</evidence>
<comment type="similarity">
    <text evidence="1">Belongs to the eukaryotic/archaeal RNase P protein component 2 family.</text>
</comment>
<dbReference type="AlphaFoldDB" id="A0A2G8LCP7"/>
<proteinExistence type="inferred from homology"/>
<sequence>MEGEFERIVLKSPQYHYMMVQLDLFGAKANFDSDLFKNLIMKALKGLHGDVGGSISVDIIRFEKKSLKSILRVPSIGLVKVWSALTLYSSHNDKPCHFKVSKVSPHLPSLSVNSRDFTSELLLEKV</sequence>
<dbReference type="PANTHER" id="PTHR15441:SF1">
    <property type="entry name" value="RIBONUCLEASE P PROTEIN SUBUNIT P14"/>
    <property type="match status" value="1"/>
</dbReference>
<dbReference type="STRING" id="307972.A0A2G8LCP7"/>
<dbReference type="SUPFAM" id="SSF160350">
    <property type="entry name" value="Rnp2-like"/>
    <property type="match status" value="1"/>
</dbReference>
<dbReference type="InterPro" id="IPR038085">
    <property type="entry name" value="Rnp2-like_sf"/>
</dbReference>
<dbReference type="GO" id="GO:0030681">
    <property type="term" value="C:multimeric ribonuclease P complex"/>
    <property type="evidence" value="ECO:0007669"/>
    <property type="project" value="TreeGrafter"/>
</dbReference>
<dbReference type="Proteomes" id="UP000230750">
    <property type="component" value="Unassembled WGS sequence"/>
</dbReference>
<dbReference type="OrthoDB" id="2262258at2759"/>
<reference evidence="3 4" key="1">
    <citation type="journal article" date="2017" name="PLoS Biol.">
        <title>The sea cucumber genome provides insights into morphological evolution and visceral regeneration.</title>
        <authorList>
            <person name="Zhang X."/>
            <person name="Sun L."/>
            <person name="Yuan J."/>
            <person name="Sun Y."/>
            <person name="Gao Y."/>
            <person name="Zhang L."/>
            <person name="Li S."/>
            <person name="Dai H."/>
            <person name="Hamel J.F."/>
            <person name="Liu C."/>
            <person name="Yu Y."/>
            <person name="Liu S."/>
            <person name="Lin W."/>
            <person name="Guo K."/>
            <person name="Jin S."/>
            <person name="Xu P."/>
            <person name="Storey K.B."/>
            <person name="Huan P."/>
            <person name="Zhang T."/>
            <person name="Zhou Y."/>
            <person name="Zhang J."/>
            <person name="Lin C."/>
            <person name="Li X."/>
            <person name="Xing L."/>
            <person name="Huo D."/>
            <person name="Sun M."/>
            <person name="Wang L."/>
            <person name="Mercier A."/>
            <person name="Li F."/>
            <person name="Yang H."/>
            <person name="Xiang J."/>
        </authorList>
    </citation>
    <scope>NUCLEOTIDE SEQUENCE [LARGE SCALE GENOMIC DNA]</scope>
    <source>
        <strain evidence="3">Shaxun</strain>
        <tissue evidence="3">Muscle</tissue>
    </source>
</reference>
<dbReference type="EMBL" id="MRZV01000125">
    <property type="protein sequence ID" value="PIK58029.1"/>
    <property type="molecule type" value="Genomic_DNA"/>
</dbReference>
<dbReference type="GO" id="GO:0033204">
    <property type="term" value="F:ribonuclease P RNA binding"/>
    <property type="evidence" value="ECO:0007669"/>
    <property type="project" value="TreeGrafter"/>
</dbReference>
<accession>A0A2G8LCP7</accession>
<dbReference type="GO" id="GO:0005730">
    <property type="term" value="C:nucleolus"/>
    <property type="evidence" value="ECO:0007669"/>
    <property type="project" value="TreeGrafter"/>
</dbReference>
<comment type="caution">
    <text evidence="3">The sequence shown here is derived from an EMBL/GenBank/DDBJ whole genome shotgun (WGS) entry which is preliminary data.</text>
</comment>
<dbReference type="Pfam" id="PF01900">
    <property type="entry name" value="RNase_P_Rpp14"/>
    <property type="match status" value="1"/>
</dbReference>
<evidence type="ECO:0000256" key="2">
    <source>
        <dbReference type="ARBA" id="ARBA00022694"/>
    </source>
</evidence>
<keyword evidence="4" id="KW-1185">Reference proteome</keyword>
<evidence type="ECO:0000313" key="3">
    <source>
        <dbReference type="EMBL" id="PIK58029.1"/>
    </source>
</evidence>
<evidence type="ECO:0000256" key="1">
    <source>
        <dbReference type="ARBA" id="ARBA00010800"/>
    </source>
</evidence>
<protein>
    <submittedName>
        <fullName evidence="3">Putative ribonuclease P protein subunit p14</fullName>
    </submittedName>
</protein>
<gene>
    <name evidence="3" type="ORF">BSL78_05065</name>
</gene>
<dbReference type="GO" id="GO:0001682">
    <property type="term" value="P:tRNA 5'-leader removal"/>
    <property type="evidence" value="ECO:0007669"/>
    <property type="project" value="InterPro"/>
</dbReference>
<keyword evidence="2" id="KW-0819">tRNA processing</keyword>
<dbReference type="PANTHER" id="PTHR15441">
    <property type="entry name" value="RIBONUCLEASE P PROTEIN SUBUNIT P14"/>
    <property type="match status" value="1"/>
</dbReference>